<comment type="cofactor">
    <cofactor evidence="1">
        <name>FAD</name>
        <dbReference type="ChEBI" id="CHEBI:57692"/>
    </cofactor>
</comment>
<dbReference type="eggNOG" id="COG3486">
    <property type="taxonomic scope" value="Bacteria"/>
</dbReference>
<evidence type="ECO:0000256" key="3">
    <source>
        <dbReference type="ARBA" id="ARBA00005102"/>
    </source>
</evidence>
<dbReference type="EC" id="1.14.13.59" evidence="5"/>
<comment type="similarity">
    <text evidence="4">Belongs to the lysine N(6)-hydroxylase/L-ornithine N(5)-oxygenase family.</text>
</comment>
<dbReference type="PANTHER" id="PTHR42802">
    <property type="entry name" value="MONOOXYGENASE"/>
    <property type="match status" value="1"/>
</dbReference>
<feature type="compositionally biased region" description="Low complexity" evidence="19">
    <location>
        <begin position="13"/>
        <end position="22"/>
    </location>
</feature>
<keyword evidence="22" id="KW-1185">Reference proteome</keyword>
<dbReference type="InterPro" id="IPR036188">
    <property type="entry name" value="FAD/NAD-bd_sf"/>
</dbReference>
<evidence type="ECO:0000259" key="20">
    <source>
        <dbReference type="SMART" id="SM01006"/>
    </source>
</evidence>
<evidence type="ECO:0000256" key="17">
    <source>
        <dbReference type="ARBA" id="ARBA00032738"/>
    </source>
</evidence>
<dbReference type="UniPathway" id="UPA00011"/>
<accession>B2GG15</accession>
<evidence type="ECO:0000256" key="14">
    <source>
        <dbReference type="ARBA" id="ARBA00031122"/>
    </source>
</evidence>
<dbReference type="EMBL" id="AP009152">
    <property type="protein sequence ID" value="BAG29443.1"/>
    <property type="molecule type" value="Genomic_DNA"/>
</dbReference>
<protein>
    <recommendedName>
        <fullName evidence="6">L-lysine N6-monooxygenase MbtG</fullName>
        <ecNumber evidence="5">1.14.13.59</ecNumber>
    </recommendedName>
    <alternativeName>
        <fullName evidence="17">Lysine 6-N-hydroxylase</fullName>
    </alternativeName>
    <alternativeName>
        <fullName evidence="7">Lysine N-acyltransferase MbtK</fullName>
    </alternativeName>
    <alternativeName>
        <fullName evidence="16">Lysine N6-hydroxylase</fullName>
    </alternativeName>
    <alternativeName>
        <fullName evidence="13">Lysine-N-oxygenase</fullName>
    </alternativeName>
    <alternativeName>
        <fullName evidence="15">Mycobactin synthase protein G</fullName>
    </alternativeName>
    <alternativeName>
        <fullName evidence="14">Mycobactin synthase protein K</fullName>
    </alternativeName>
</protein>
<evidence type="ECO:0000256" key="19">
    <source>
        <dbReference type="SAM" id="MobiDB-lite"/>
    </source>
</evidence>
<dbReference type="Pfam" id="PF13523">
    <property type="entry name" value="Acetyltransf_8"/>
    <property type="match status" value="1"/>
</dbReference>
<dbReference type="RefSeq" id="WP_012398164.1">
    <property type="nucleotide sequence ID" value="NC_010617.1"/>
</dbReference>
<evidence type="ECO:0000256" key="8">
    <source>
        <dbReference type="ARBA" id="ARBA00022630"/>
    </source>
</evidence>
<evidence type="ECO:0000256" key="13">
    <source>
        <dbReference type="ARBA" id="ARBA00029939"/>
    </source>
</evidence>
<evidence type="ECO:0000256" key="11">
    <source>
        <dbReference type="ARBA" id="ARBA00023002"/>
    </source>
</evidence>
<name>B2GG15_KOCRD</name>
<dbReference type="KEGG" id="krh:KRH_10960"/>
<feature type="region of interest" description="Disordered" evidence="19">
    <location>
        <begin position="647"/>
        <end position="754"/>
    </location>
</feature>
<evidence type="ECO:0000256" key="16">
    <source>
        <dbReference type="ARBA" id="ARBA00032493"/>
    </source>
</evidence>
<organism evidence="21 22">
    <name type="scientific">Kocuria rhizophila (strain ATCC 9341 / DSM 348 / NBRC 103217 / DC2201)</name>
    <dbReference type="NCBI Taxonomy" id="378753"/>
    <lineage>
        <taxon>Bacteria</taxon>
        <taxon>Bacillati</taxon>
        <taxon>Actinomycetota</taxon>
        <taxon>Actinomycetes</taxon>
        <taxon>Micrococcales</taxon>
        <taxon>Micrococcaceae</taxon>
        <taxon>Kocuria</taxon>
    </lineage>
</organism>
<dbReference type="HOGENOM" id="CLU_369113_0_0_11"/>
<dbReference type="Gene3D" id="3.40.630.30">
    <property type="match status" value="1"/>
</dbReference>
<comment type="pathway">
    <text evidence="3">Siderophore biosynthesis; mycobactin biosynthesis.</text>
</comment>
<dbReference type="GO" id="GO:0016746">
    <property type="term" value="F:acyltransferase activity"/>
    <property type="evidence" value="ECO:0007669"/>
    <property type="project" value="InterPro"/>
</dbReference>
<evidence type="ECO:0000256" key="1">
    <source>
        <dbReference type="ARBA" id="ARBA00001974"/>
    </source>
</evidence>
<dbReference type="InterPro" id="IPR019432">
    <property type="entry name" value="Acyltransferase_MbtK/IucB-like"/>
</dbReference>
<dbReference type="PANTHER" id="PTHR42802:SF1">
    <property type="entry name" value="L-ORNITHINE N(5)-MONOOXYGENASE"/>
    <property type="match status" value="1"/>
</dbReference>
<evidence type="ECO:0000256" key="12">
    <source>
        <dbReference type="ARBA" id="ARBA00023033"/>
    </source>
</evidence>
<feature type="compositionally biased region" description="Polar residues" evidence="19">
    <location>
        <begin position="728"/>
        <end position="741"/>
    </location>
</feature>
<keyword evidence="9" id="KW-0274">FAD</keyword>
<feature type="compositionally biased region" description="Basic and acidic residues" evidence="19">
    <location>
        <begin position="23"/>
        <end position="32"/>
    </location>
</feature>
<dbReference type="SMART" id="SM01006">
    <property type="entry name" value="AlcB"/>
    <property type="match status" value="1"/>
</dbReference>
<evidence type="ECO:0000313" key="21">
    <source>
        <dbReference type="EMBL" id="BAG29443.1"/>
    </source>
</evidence>
<comment type="function">
    <text evidence="2">Acyltransferase required for the direct transfer of medium- to long-chain fatty acyl moieties from a carrier protein (MbtL) on to the epsilon-amino group of lysine residue in the mycobactin core.</text>
</comment>
<evidence type="ECO:0000256" key="6">
    <source>
        <dbReference type="ARBA" id="ARBA00016406"/>
    </source>
</evidence>
<evidence type="ECO:0000256" key="7">
    <source>
        <dbReference type="ARBA" id="ARBA00020586"/>
    </source>
</evidence>
<dbReference type="AlphaFoldDB" id="B2GG15"/>
<dbReference type="SUPFAM" id="SSF55729">
    <property type="entry name" value="Acyl-CoA N-acyltransferases (Nat)"/>
    <property type="match status" value="1"/>
</dbReference>
<keyword evidence="12" id="KW-0503">Monooxygenase</keyword>
<dbReference type="Proteomes" id="UP000008838">
    <property type="component" value="Chromosome"/>
</dbReference>
<evidence type="ECO:0000313" key="22">
    <source>
        <dbReference type="Proteomes" id="UP000008838"/>
    </source>
</evidence>
<feature type="compositionally biased region" description="Basic and acidic residues" evidence="19">
    <location>
        <begin position="647"/>
        <end position="664"/>
    </location>
</feature>
<keyword evidence="11" id="KW-0560">Oxidoreductase</keyword>
<evidence type="ECO:0000256" key="15">
    <source>
        <dbReference type="ARBA" id="ARBA00031158"/>
    </source>
</evidence>
<feature type="domain" description="Acyltransferase MbtK/IucB-like conserved" evidence="20">
    <location>
        <begin position="486"/>
        <end position="533"/>
    </location>
</feature>
<dbReference type="InterPro" id="IPR016181">
    <property type="entry name" value="Acyl_CoA_acyltransferase"/>
</dbReference>
<comment type="catalytic activity">
    <reaction evidence="18">
        <text>L-lysine + NADPH + O2 = N(6)-hydroxy-L-lysine + NADP(+) + H2O</text>
        <dbReference type="Rhea" id="RHEA:23228"/>
        <dbReference type="ChEBI" id="CHEBI:15377"/>
        <dbReference type="ChEBI" id="CHEBI:15379"/>
        <dbReference type="ChEBI" id="CHEBI:32551"/>
        <dbReference type="ChEBI" id="CHEBI:57783"/>
        <dbReference type="ChEBI" id="CHEBI:57820"/>
        <dbReference type="ChEBI" id="CHEBI:58349"/>
        <dbReference type="EC" id="1.14.13.59"/>
    </reaction>
</comment>
<dbReference type="GO" id="GO:0047091">
    <property type="term" value="F:L-lysine 6-monooxygenase (NADPH) activity"/>
    <property type="evidence" value="ECO:0007669"/>
    <property type="project" value="UniProtKB-EC"/>
</dbReference>
<proteinExistence type="inferred from homology"/>
<dbReference type="InterPro" id="IPR025700">
    <property type="entry name" value="Lys/Orn_oxygenase"/>
</dbReference>
<dbReference type="eggNOG" id="COG5373">
    <property type="taxonomic scope" value="Bacteria"/>
</dbReference>
<evidence type="ECO:0000256" key="4">
    <source>
        <dbReference type="ARBA" id="ARBA00007588"/>
    </source>
</evidence>
<feature type="region of interest" description="Disordered" evidence="19">
    <location>
        <begin position="1"/>
        <end position="32"/>
    </location>
</feature>
<dbReference type="SUPFAM" id="SSF51905">
    <property type="entry name" value="FAD/NAD(P)-binding domain"/>
    <property type="match status" value="1"/>
</dbReference>
<evidence type="ECO:0000256" key="5">
    <source>
        <dbReference type="ARBA" id="ARBA00013076"/>
    </source>
</evidence>
<reference evidence="21 22" key="1">
    <citation type="journal article" date="2008" name="J. Bacteriol.">
        <title>Complete genome sequence of the soil actinomycete Kocuria rhizophila.</title>
        <authorList>
            <person name="Takarada H."/>
            <person name="Sekine M."/>
            <person name="Kosugi H."/>
            <person name="Matsuo Y."/>
            <person name="Fujisawa T."/>
            <person name="Omata S."/>
            <person name="Kishi E."/>
            <person name="Shimizu A."/>
            <person name="Tsukatani N."/>
            <person name="Tanikawa S."/>
            <person name="Fujita N."/>
            <person name="Harayama S."/>
        </authorList>
    </citation>
    <scope>NUCLEOTIDE SEQUENCE [LARGE SCALE GENOMIC DNA]</scope>
    <source>
        <strain evidence="22">ATCC 9341 / DSM 348 / NBRC 103217 / DC2201</strain>
    </source>
</reference>
<evidence type="ECO:0000256" key="2">
    <source>
        <dbReference type="ARBA" id="ARBA00003818"/>
    </source>
</evidence>
<dbReference type="Pfam" id="PF13434">
    <property type="entry name" value="Lys_Orn_oxgnase"/>
    <property type="match status" value="1"/>
</dbReference>
<gene>
    <name evidence="21" type="ordered locus">KRH_10960</name>
</gene>
<sequence length="754" mass="81868">MTPRESAPFPTDDAAPSRAAHAAPDRSTLDRGTPEDPLDLLCVGVGPFGLGLACLADPLTDVRAAFLDAADGFDWHPGLLFEDATLQVPFLADLVTMADPTSRFSFLQWLKETGQLYPFYVRESFYPLRRDYNAYCRWAAERVRGVHWGHRVVGVTRPAGEGPWCVEVDAHGERHVWWARHLVVGTGTVAQLPAQLSEVSGATVHAGEYLTRREDLVSREHVSVVGSGQSAAEVFLDLVTAPDGPAVDWITRSPRFYPMEYSKLSLELTSPDYLDHFRSLPEAERDRLNASQPQLHRGISDDTVDAIHEALYVRRGDAHAAPVRLVAATELTGAWHEAGRTVLQWRHTENHRVRETVTDAVVAATGYRPAALDWLEPVREQLTLDSAGRLSPERHHRASADGTVHVLNHGEHTHALTAPDLGMGALRNAHVLAHVTGRTPYATEAHTTFQSFGMIPQAASVPRVDPSQWHDGAVSLRAQGRSFSLRPVDVDADLPLLHAWLSAPRAHAWELVGASPEDVAREYRRMAEAPGEDAWLVSENGEPLALLETYDPARSPLAAVWPVRDGDAGLHLFVAPSTRPVPGTTRAVMAASLRFLFADPAVRRVLVEPDVRNEKIRAINRWAGFREVGECRLPGKTACVSVVDRADPAPWKDGEDDAAPERRSVPSSPGDDVRNSPAPGGPRPAAADSRERRPAPHSPGVGSHGAEDAPAPSGPRPPAATARDGSAPSPQERTAPSTATTRLAAGHGSTEVTR</sequence>
<dbReference type="GO" id="GO:0019290">
    <property type="term" value="P:siderophore biosynthetic process"/>
    <property type="evidence" value="ECO:0007669"/>
    <property type="project" value="InterPro"/>
</dbReference>
<evidence type="ECO:0000256" key="10">
    <source>
        <dbReference type="ARBA" id="ARBA00022857"/>
    </source>
</evidence>
<evidence type="ECO:0000256" key="9">
    <source>
        <dbReference type="ARBA" id="ARBA00022827"/>
    </source>
</evidence>
<keyword evidence="10" id="KW-0521">NADP</keyword>
<evidence type="ECO:0000256" key="18">
    <source>
        <dbReference type="ARBA" id="ARBA00048407"/>
    </source>
</evidence>
<dbReference type="Gene3D" id="3.50.50.60">
    <property type="entry name" value="FAD/NAD(P)-binding domain"/>
    <property type="match status" value="1"/>
</dbReference>
<keyword evidence="8" id="KW-0285">Flavoprotein</keyword>
<dbReference type="STRING" id="378753.KRH_10960"/>